<accession>C1E6J5</accession>
<dbReference type="KEGG" id="mis:MICPUN_50312"/>
<dbReference type="STRING" id="296587.C1E6J5"/>
<evidence type="ECO:0000256" key="2">
    <source>
        <dbReference type="PROSITE-ProRule" id="PRU01015"/>
    </source>
</evidence>
<dbReference type="PANTHER" id="PTHR11006">
    <property type="entry name" value="PROTEIN ARGININE N-METHYLTRANSFERASE"/>
    <property type="match status" value="1"/>
</dbReference>
<evidence type="ECO:0000256" key="1">
    <source>
        <dbReference type="ARBA" id="ARBA00022691"/>
    </source>
</evidence>
<dbReference type="InParanoid" id="C1E6J5"/>
<dbReference type="GO" id="GO:0016274">
    <property type="term" value="F:protein-arginine N-methyltransferase activity"/>
    <property type="evidence" value="ECO:0007669"/>
    <property type="project" value="InterPro"/>
</dbReference>
<reference evidence="3 4" key="1">
    <citation type="journal article" date="2009" name="Science">
        <title>Green evolution and dynamic adaptations revealed by genomes of the marine picoeukaryotes Micromonas.</title>
        <authorList>
            <person name="Worden A.Z."/>
            <person name="Lee J.H."/>
            <person name="Mock T."/>
            <person name="Rouze P."/>
            <person name="Simmons M.P."/>
            <person name="Aerts A.L."/>
            <person name="Allen A.E."/>
            <person name="Cuvelier M.L."/>
            <person name="Derelle E."/>
            <person name="Everett M.V."/>
            <person name="Foulon E."/>
            <person name="Grimwood J."/>
            <person name="Gundlach H."/>
            <person name="Henrissat B."/>
            <person name="Napoli C."/>
            <person name="McDonald S.M."/>
            <person name="Parker M.S."/>
            <person name="Rombauts S."/>
            <person name="Salamov A."/>
            <person name="Von Dassow P."/>
            <person name="Badger J.H."/>
            <person name="Coutinho P.M."/>
            <person name="Demir E."/>
            <person name="Dubchak I."/>
            <person name="Gentemann C."/>
            <person name="Eikrem W."/>
            <person name="Gready J.E."/>
            <person name="John U."/>
            <person name="Lanier W."/>
            <person name="Lindquist E.A."/>
            <person name="Lucas S."/>
            <person name="Mayer K.F."/>
            <person name="Moreau H."/>
            <person name="Not F."/>
            <person name="Otillar R."/>
            <person name="Panaud O."/>
            <person name="Pangilinan J."/>
            <person name="Paulsen I."/>
            <person name="Piegu B."/>
            <person name="Poliakov A."/>
            <person name="Robbens S."/>
            <person name="Schmutz J."/>
            <person name="Toulza E."/>
            <person name="Wyss T."/>
            <person name="Zelensky A."/>
            <person name="Zhou K."/>
            <person name="Armbrust E.V."/>
            <person name="Bhattacharya D."/>
            <person name="Goodenough U.W."/>
            <person name="Van de Peer Y."/>
            <person name="Grigoriev I.V."/>
        </authorList>
    </citation>
    <scope>NUCLEOTIDE SEQUENCE [LARGE SCALE GENOMIC DNA]</scope>
    <source>
        <strain evidence="4">RCC299 / NOUM17</strain>
    </source>
</reference>
<evidence type="ECO:0000313" key="4">
    <source>
        <dbReference type="Proteomes" id="UP000002009"/>
    </source>
</evidence>
<dbReference type="GO" id="GO:0032259">
    <property type="term" value="P:methylation"/>
    <property type="evidence" value="ECO:0007669"/>
    <property type="project" value="UniProtKB-KW"/>
</dbReference>
<organism evidence="3 4">
    <name type="scientific">Micromonas commoda (strain RCC299 / NOUM17 / CCMP2709)</name>
    <name type="common">Picoplanktonic green alga</name>
    <dbReference type="NCBI Taxonomy" id="296587"/>
    <lineage>
        <taxon>Eukaryota</taxon>
        <taxon>Viridiplantae</taxon>
        <taxon>Chlorophyta</taxon>
        <taxon>Mamiellophyceae</taxon>
        <taxon>Mamiellales</taxon>
        <taxon>Mamiellaceae</taxon>
        <taxon>Micromonas</taxon>
    </lineage>
</organism>
<name>C1E6J5_MICCC</name>
<keyword evidence="2" id="KW-0808">Transferase</keyword>
<dbReference type="AlphaFoldDB" id="C1E6J5"/>
<dbReference type="OrthoDB" id="412876at2759"/>
<dbReference type="Gene3D" id="3.40.50.150">
    <property type="entry name" value="Vaccinia Virus protein VP39"/>
    <property type="match status" value="1"/>
</dbReference>
<dbReference type="Gene3D" id="2.70.160.11">
    <property type="entry name" value="Hnrnp arginine n-methyltransferase1"/>
    <property type="match status" value="2"/>
</dbReference>
<dbReference type="PROSITE" id="PS51678">
    <property type="entry name" value="SAM_MT_PRMT"/>
    <property type="match status" value="1"/>
</dbReference>
<sequence length="433" mass="46666">MTNISLEEMNAVGELLRSSAFDAFELEMEVTSDGEITAIALWTDCTMFDKVHSGGADQPSRRQMLSFLPKPLSVVEGSTVRLKGRYDASTGHFTFASSECSPNNSQTNSVVSMSVERWHFPMINDERRNSAYNRAIKVLRGQRVVDIGGGSGLLAMMAARAGAEQVVTVERVGDMAECASRVLEANGFGGKVSVVHGSSLNLKVPDLGFKEGLQPTVVLSEVLDDGLLGEGVIPTVAHARRELATLNALVIPAAAKVWAMVVNMPPQPEPIIMPSSSSPKDSPARRWAAYDTLRPPEVKKYTSVRLDRVKFMPLTEPFPVFGFDFDAPLDDPSSVADYCREQAVQVNSIAAGCANAVVFWFTLTLNRSGETDGLADICTYPAMTEKCGASGSSRCWNQALQFVKPTIVGGAGTTLTVPCAHSPTRMTFGDIMT</sequence>
<dbReference type="CDD" id="cd02440">
    <property type="entry name" value="AdoMet_MTases"/>
    <property type="match status" value="1"/>
</dbReference>
<keyword evidence="1 2" id="KW-0949">S-adenosyl-L-methionine</keyword>
<dbReference type="Pfam" id="PF01135">
    <property type="entry name" value="PCMT"/>
    <property type="match status" value="1"/>
</dbReference>
<dbReference type="GO" id="GO:0042054">
    <property type="term" value="F:histone methyltransferase activity"/>
    <property type="evidence" value="ECO:0007669"/>
    <property type="project" value="TreeGrafter"/>
</dbReference>
<dbReference type="PANTHER" id="PTHR11006:SF4">
    <property type="entry name" value="PROTEIN ARGININE N-METHYLTRANSFERASE 7"/>
    <property type="match status" value="1"/>
</dbReference>
<dbReference type="eggNOG" id="KOG1501">
    <property type="taxonomic scope" value="Eukaryota"/>
</dbReference>
<gene>
    <name evidence="3" type="ORF">MICPUN_50312</name>
</gene>
<keyword evidence="2" id="KW-0489">Methyltransferase</keyword>
<evidence type="ECO:0000313" key="3">
    <source>
        <dbReference type="EMBL" id="ACO63442.1"/>
    </source>
</evidence>
<dbReference type="InterPro" id="IPR029063">
    <property type="entry name" value="SAM-dependent_MTases_sf"/>
</dbReference>
<dbReference type="InterPro" id="IPR025799">
    <property type="entry name" value="Arg_MeTrfase"/>
</dbReference>
<dbReference type="SUPFAM" id="SSF53335">
    <property type="entry name" value="S-adenosyl-L-methionine-dependent methyltransferases"/>
    <property type="match status" value="1"/>
</dbReference>
<protein>
    <submittedName>
        <fullName evidence="3">Uncharacterized protein</fullName>
    </submittedName>
</protein>
<dbReference type="Proteomes" id="UP000002009">
    <property type="component" value="Chromosome 5"/>
</dbReference>
<dbReference type="RefSeq" id="XP_002502184.1">
    <property type="nucleotide sequence ID" value="XM_002502138.1"/>
</dbReference>
<dbReference type="GeneID" id="8243846"/>
<keyword evidence="4" id="KW-1185">Reference proteome</keyword>
<dbReference type="EMBL" id="CP001326">
    <property type="protein sequence ID" value="ACO63442.1"/>
    <property type="molecule type" value="Genomic_DNA"/>
</dbReference>
<proteinExistence type="predicted"/>